<dbReference type="HOGENOM" id="CLU_3254315_0_0_14"/>
<evidence type="ECO:0000313" key="1">
    <source>
        <dbReference type="EMBL" id="CAT04754.1"/>
    </source>
</evidence>
<name>C5J5N1_MESCH</name>
<dbReference type="AlphaFoldDB" id="C5J5N1"/>
<gene>
    <name evidence="1" type="ordered locus">MCJ_000790</name>
</gene>
<proteinExistence type="predicted"/>
<dbReference type="Proteomes" id="UP000001491">
    <property type="component" value="Chromosome"/>
</dbReference>
<protein>
    <submittedName>
        <fullName evidence="1">Uncharacterized protein</fullName>
    </submittedName>
</protein>
<dbReference type="EMBL" id="FM864216">
    <property type="protein sequence ID" value="CAT04754.1"/>
    <property type="molecule type" value="Genomic_DNA"/>
</dbReference>
<accession>C5J5N1</accession>
<organism evidence="1 2">
    <name type="scientific">Mesomycoplasma conjunctivae (strain ATCC 25834 / NCTC 10147 / HRC/581)</name>
    <name type="common">Mycoplasma conjunctivae</name>
    <dbReference type="NCBI Taxonomy" id="572263"/>
    <lineage>
        <taxon>Bacteria</taxon>
        <taxon>Bacillati</taxon>
        <taxon>Mycoplasmatota</taxon>
        <taxon>Mycoplasmoidales</taxon>
        <taxon>Metamycoplasmataceae</taxon>
        <taxon>Mesomycoplasma</taxon>
    </lineage>
</organism>
<keyword evidence="2" id="KW-1185">Reference proteome</keyword>
<sequence length="42" mass="4696">MLFLAKISKFFSAMDETINIPIATIVDASQKRENLEKIVPAT</sequence>
<reference evidence="2" key="1">
    <citation type="journal article" date="2009" name="BMC Bioinformatics">
        <title>The Mycoplasma conjunctivae genome sequencing, annotation and analysis.</title>
        <authorList>
            <person name="Calderon-Copete S.P."/>
            <person name="Wigger G."/>
            <person name="Wunderlin C."/>
            <person name="Schmidheini T."/>
            <person name="Frey J."/>
            <person name="Quail M.A."/>
            <person name="Falquet L."/>
        </authorList>
    </citation>
    <scope>NUCLEOTIDE SEQUENCE [LARGE SCALE GENOMIC DNA]</scope>
    <source>
        <strain evidence="2">ATCC 25834 / NCTC 10147 / HRC/581</strain>
    </source>
</reference>
<evidence type="ECO:0000313" key="2">
    <source>
        <dbReference type="Proteomes" id="UP000001491"/>
    </source>
</evidence>
<dbReference type="KEGG" id="mco:MCJ_000790"/>